<comment type="caution">
    <text evidence="1">The sequence shown here is derived from an EMBL/GenBank/DDBJ whole genome shotgun (WGS) entry which is preliminary data.</text>
</comment>
<reference evidence="1" key="1">
    <citation type="submission" date="2023-04" db="EMBL/GenBank/DDBJ databases">
        <title>A chromosome-level genome assembly of the parasitoid wasp Eretmocerus hayati.</title>
        <authorList>
            <person name="Zhong Y."/>
            <person name="Liu S."/>
            <person name="Liu Y."/>
        </authorList>
    </citation>
    <scope>NUCLEOTIDE SEQUENCE</scope>
    <source>
        <strain evidence="1">ZJU_SS_LIU_2023</strain>
    </source>
</reference>
<gene>
    <name evidence="1" type="ORF">QAD02_008979</name>
</gene>
<organism evidence="1 2">
    <name type="scientific">Eretmocerus hayati</name>
    <dbReference type="NCBI Taxonomy" id="131215"/>
    <lineage>
        <taxon>Eukaryota</taxon>
        <taxon>Metazoa</taxon>
        <taxon>Ecdysozoa</taxon>
        <taxon>Arthropoda</taxon>
        <taxon>Hexapoda</taxon>
        <taxon>Insecta</taxon>
        <taxon>Pterygota</taxon>
        <taxon>Neoptera</taxon>
        <taxon>Endopterygota</taxon>
        <taxon>Hymenoptera</taxon>
        <taxon>Apocrita</taxon>
        <taxon>Proctotrupomorpha</taxon>
        <taxon>Chalcidoidea</taxon>
        <taxon>Aphelinidae</taxon>
        <taxon>Aphelininae</taxon>
        <taxon>Eretmocerus</taxon>
    </lineage>
</organism>
<evidence type="ECO:0000313" key="1">
    <source>
        <dbReference type="EMBL" id="KAJ8667317.1"/>
    </source>
</evidence>
<dbReference type="EMBL" id="CM056744">
    <property type="protein sequence ID" value="KAJ8667317.1"/>
    <property type="molecule type" value="Genomic_DNA"/>
</dbReference>
<name>A0ACC2NAF0_9HYME</name>
<accession>A0ACC2NAF0</accession>
<proteinExistence type="predicted"/>
<keyword evidence="2" id="KW-1185">Reference proteome</keyword>
<sequence length="891" mass="101555">MNTGGVSIDGENKTEAEGQTGSAYRMYGTRSYPSGNANRGFSVQPFPHFQNPGNNADNTRNFNYTNYRPTSHSPGPSQHNQNYRNYAGNFNDFQNQRYGPPRGNYGQQFRSPVNSEYQGLGNSMNRMNLNYHGARLDNGTSRTPFQQATPAQGTSRGMANQQFRGPAPNQDRRPMNGRPLNQSQVPNHENMEDSVDTDHSDGKNPHPEGSSRKVETVRIDLTEVIPVATREDPDANKFFCPFCKKKICKPVRHWESVHKNEPEVRAIMELDKVTDAEERQRLITLLRNRGTMLHNSDPKYNNGILKPLRKASNKQLTSKNMTVCPACEGTYTLKSIRGHVCKGEKTNDTSTNTRELLKMARQRMMHCFPTSDRMRLDILPHISNQDYRDVICNDKLVLALGESLCDKLDKPKNNDEITNNLRLIARFILILKDLDPTTNSAVAILDTTKYPALKTGIQKLADYDEAKGRYMKPSVATSITALVKMLADTYHDYLVEHQDRDFRDAEMPDLKRFVKYINNKFKNQINSGAMRSYTLLKAKKNKELCSLDDKGKFDRYVEKKQDAALAECEAMLKGKRFALKSFLNLQKSSCVKTISFNARRRGEAAEIEIEDFDRRKKLTKDDPCWKTLNDEEKAQAEKYSRFIITGKLYRDVPVLVDEKQIRAFKVIKKLRKLAGVRDDNPYLFGMPTKDTRKVKTVEPCAVIREYSKACGALRPELLRGTNFGKFFATYMCEEEGKSGVQLSVTSCFMGHSQDIEKNIYQKRDILELTKLSKSLEVVSSLREKTPGKRSAPKDSLGRDVVQKKARKEGREKKVEKNLVQSSTSEDSFADHRSSLKKSMERKKKRIQSSTDGDSTLEQIKMTDENQITDIHSASLADHRPDLKKSTKRQRT</sequence>
<protein>
    <submittedName>
        <fullName evidence="1">Uncharacterized protein</fullName>
    </submittedName>
</protein>
<dbReference type="Proteomes" id="UP001239111">
    <property type="component" value="Chromosome 4"/>
</dbReference>
<evidence type="ECO:0000313" key="2">
    <source>
        <dbReference type="Proteomes" id="UP001239111"/>
    </source>
</evidence>